<keyword evidence="3" id="KW-1185">Reference proteome</keyword>
<evidence type="ECO:0000256" key="1">
    <source>
        <dbReference type="SAM" id="Coils"/>
    </source>
</evidence>
<gene>
    <name evidence="2" type="ORF">HK103_001448</name>
</gene>
<evidence type="ECO:0000313" key="2">
    <source>
        <dbReference type="EMBL" id="KAJ3259938.1"/>
    </source>
</evidence>
<evidence type="ECO:0000313" key="3">
    <source>
        <dbReference type="Proteomes" id="UP001210925"/>
    </source>
</evidence>
<dbReference type="Proteomes" id="UP001210925">
    <property type="component" value="Unassembled WGS sequence"/>
</dbReference>
<dbReference type="EMBL" id="JADGKB010000014">
    <property type="protein sequence ID" value="KAJ3259938.1"/>
    <property type="molecule type" value="Genomic_DNA"/>
</dbReference>
<accession>A0AAD5Y9T5</accession>
<sequence>MFKTLNFAVKLLRKTNVGNYVYETVENCVAAGTVLLEYGGFSVDLGLDTVFDGYTTKKEKMAICNKYEAKQKISKVEKLLAASMESESTLKKKLLEANLKTAELSVERAAQGRLMLSLALDKENNERANGDLSYENLWCKYSLQARQAVTFRKIETLEVGHRSSTKSYQDEIKNLQSLSVRAVEEPSVRAAEELSVRAAEELSVRAAEEPSVRAAEELSVMRAIEDGLWSKNTEIRAKAKTNSAVPENKPTKTVRGFSAVTDLAKALTKKNSDMLSKSKSLQATLMQTANHLQIVSALAANLYKEKEKIKEKFDSIKQENQALKENWESALEKVKEKAEEPYRNTKLWEDYDNKVIAATLDGIYTVGWDTYLELMEYTPKAMDLPDFKLHSGKLYLTI</sequence>
<keyword evidence="1" id="KW-0175">Coiled coil</keyword>
<protein>
    <submittedName>
        <fullName evidence="2">Uncharacterized protein</fullName>
    </submittedName>
</protein>
<reference evidence="2" key="1">
    <citation type="submission" date="2020-05" db="EMBL/GenBank/DDBJ databases">
        <title>Phylogenomic resolution of chytrid fungi.</title>
        <authorList>
            <person name="Stajich J.E."/>
            <person name="Amses K."/>
            <person name="Simmons R."/>
            <person name="Seto K."/>
            <person name="Myers J."/>
            <person name="Bonds A."/>
            <person name="Quandt C.A."/>
            <person name="Barry K."/>
            <person name="Liu P."/>
            <person name="Grigoriev I."/>
            <person name="Longcore J.E."/>
            <person name="James T.Y."/>
        </authorList>
    </citation>
    <scope>NUCLEOTIDE SEQUENCE</scope>
    <source>
        <strain evidence="2">PLAUS21</strain>
    </source>
</reference>
<comment type="caution">
    <text evidence="2">The sequence shown here is derived from an EMBL/GenBank/DDBJ whole genome shotgun (WGS) entry which is preliminary data.</text>
</comment>
<feature type="coiled-coil region" evidence="1">
    <location>
        <begin position="299"/>
        <end position="340"/>
    </location>
</feature>
<name>A0AAD5Y9T5_9FUNG</name>
<organism evidence="2 3">
    <name type="scientific">Boothiomyces macroporosus</name>
    <dbReference type="NCBI Taxonomy" id="261099"/>
    <lineage>
        <taxon>Eukaryota</taxon>
        <taxon>Fungi</taxon>
        <taxon>Fungi incertae sedis</taxon>
        <taxon>Chytridiomycota</taxon>
        <taxon>Chytridiomycota incertae sedis</taxon>
        <taxon>Chytridiomycetes</taxon>
        <taxon>Rhizophydiales</taxon>
        <taxon>Terramycetaceae</taxon>
        <taxon>Boothiomyces</taxon>
    </lineage>
</organism>
<dbReference type="AlphaFoldDB" id="A0AAD5Y9T5"/>
<proteinExistence type="predicted"/>